<gene>
    <name evidence="3" type="ORF">SPTER_29570</name>
</gene>
<dbReference type="CDD" id="cd00075">
    <property type="entry name" value="HATPase"/>
    <property type="match status" value="1"/>
</dbReference>
<dbReference type="SUPFAM" id="SSF55874">
    <property type="entry name" value="ATPase domain of HSP90 chaperone/DNA topoisomerase II/histidine kinase"/>
    <property type="match status" value="1"/>
</dbReference>
<dbReference type="Gene3D" id="3.30.565.10">
    <property type="entry name" value="Histidine kinase-like ATPase, C-terminal domain"/>
    <property type="match status" value="1"/>
</dbReference>
<reference evidence="3 4" key="1">
    <citation type="submission" date="2019-02" db="EMBL/GenBank/DDBJ databases">
        <title>Closed genome of Sporomusa termitida DSM 4440.</title>
        <authorList>
            <person name="Poehlein A."/>
            <person name="Daniel R."/>
        </authorList>
    </citation>
    <scope>NUCLEOTIDE SEQUENCE [LARGE SCALE GENOMIC DNA]</scope>
    <source>
        <strain evidence="3 4">DSM 4440</strain>
    </source>
</reference>
<dbReference type="OrthoDB" id="9773956at2"/>
<name>A0A517DW45_9FIRM</name>
<feature type="chain" id="PRO_5039457188" description="Histidine kinase/HSP90-like ATPase domain-containing protein" evidence="1">
    <location>
        <begin position="20"/>
        <end position="108"/>
    </location>
</feature>
<accession>A0A517DW45</accession>
<protein>
    <recommendedName>
        <fullName evidence="2">Histidine kinase/HSP90-like ATPase domain-containing protein</fullName>
    </recommendedName>
</protein>
<dbReference type="AlphaFoldDB" id="A0A517DW45"/>
<dbReference type="InterPro" id="IPR036890">
    <property type="entry name" value="HATPase_C_sf"/>
</dbReference>
<organism evidence="3 4">
    <name type="scientific">Sporomusa termitida</name>
    <dbReference type="NCBI Taxonomy" id="2377"/>
    <lineage>
        <taxon>Bacteria</taxon>
        <taxon>Bacillati</taxon>
        <taxon>Bacillota</taxon>
        <taxon>Negativicutes</taxon>
        <taxon>Selenomonadales</taxon>
        <taxon>Sporomusaceae</taxon>
        <taxon>Sporomusa</taxon>
    </lineage>
</organism>
<keyword evidence="1" id="KW-0732">Signal</keyword>
<dbReference type="KEGG" id="sted:SPTER_29570"/>
<dbReference type="RefSeq" id="WP_144351048.1">
    <property type="nucleotide sequence ID" value="NZ_CP036259.1"/>
</dbReference>
<proteinExistence type="predicted"/>
<keyword evidence="4" id="KW-1185">Reference proteome</keyword>
<dbReference type="InterPro" id="IPR003594">
    <property type="entry name" value="HATPase_dom"/>
</dbReference>
<feature type="domain" description="Histidine kinase/HSP90-like ATPase" evidence="2">
    <location>
        <begin position="28"/>
        <end position="78"/>
    </location>
</feature>
<dbReference type="EMBL" id="CP036259">
    <property type="protein sequence ID" value="QDR81571.1"/>
    <property type="molecule type" value="Genomic_DNA"/>
</dbReference>
<evidence type="ECO:0000313" key="3">
    <source>
        <dbReference type="EMBL" id="QDR81571.1"/>
    </source>
</evidence>
<feature type="signal peptide" evidence="1">
    <location>
        <begin position="1"/>
        <end position="19"/>
    </location>
</feature>
<dbReference type="Proteomes" id="UP000320776">
    <property type="component" value="Chromosome"/>
</dbReference>
<sequence length="108" mass="11585">MKNLLVITSLCLAFSLGLAPQVASRESACKGGRIEVSARPAGPGKAEIAIKDNGPGIDPADISHIFDRYYKGKQAKINIRGKSGAKVNLAAGVFFICCFRYTAHYKKI</sequence>
<evidence type="ECO:0000259" key="2">
    <source>
        <dbReference type="Pfam" id="PF02518"/>
    </source>
</evidence>
<evidence type="ECO:0000256" key="1">
    <source>
        <dbReference type="SAM" id="SignalP"/>
    </source>
</evidence>
<evidence type="ECO:0000313" key="4">
    <source>
        <dbReference type="Proteomes" id="UP000320776"/>
    </source>
</evidence>
<dbReference type="Pfam" id="PF02518">
    <property type="entry name" value="HATPase_c"/>
    <property type="match status" value="1"/>
</dbReference>